<evidence type="ECO:0000313" key="4">
    <source>
        <dbReference type="Proteomes" id="UP001163846"/>
    </source>
</evidence>
<feature type="chain" id="PRO_5041220652" evidence="2">
    <location>
        <begin position="34"/>
        <end position="367"/>
    </location>
</feature>
<accession>A0AA38UEG2</accession>
<reference evidence="3" key="1">
    <citation type="submission" date="2022-08" db="EMBL/GenBank/DDBJ databases">
        <authorList>
            <consortium name="DOE Joint Genome Institute"/>
            <person name="Min B."/>
            <person name="Riley R."/>
            <person name="Sierra-Patev S."/>
            <person name="Naranjo-Ortiz M."/>
            <person name="Looney B."/>
            <person name="Konkel Z."/>
            <person name="Slot J.C."/>
            <person name="Sakamoto Y."/>
            <person name="Steenwyk J.L."/>
            <person name="Rokas A."/>
            <person name="Carro J."/>
            <person name="Camarero S."/>
            <person name="Ferreira P."/>
            <person name="Molpeceres G."/>
            <person name="Ruiz-Duenas F.J."/>
            <person name="Serrano A."/>
            <person name="Henrissat B."/>
            <person name="Drula E."/>
            <person name="Hughes K.W."/>
            <person name="Mata J.L."/>
            <person name="Ishikawa N.K."/>
            <person name="Vargas-Isla R."/>
            <person name="Ushijima S."/>
            <person name="Smith C.A."/>
            <person name="Ahrendt S."/>
            <person name="Andreopoulos W."/>
            <person name="He G."/>
            <person name="Labutti K."/>
            <person name="Lipzen A."/>
            <person name="Ng V."/>
            <person name="Sandor L."/>
            <person name="Barry K."/>
            <person name="Martinez A.T."/>
            <person name="Xiao Y."/>
            <person name="Gibbons J.G."/>
            <person name="Terashima K."/>
            <person name="Hibbett D.S."/>
            <person name="Grigoriev I.V."/>
        </authorList>
    </citation>
    <scope>NUCLEOTIDE SEQUENCE</scope>
    <source>
        <strain evidence="3">TFB9207</strain>
    </source>
</reference>
<dbReference type="Proteomes" id="UP001163846">
    <property type="component" value="Unassembled WGS sequence"/>
</dbReference>
<evidence type="ECO:0000256" key="1">
    <source>
        <dbReference type="SAM" id="MobiDB-lite"/>
    </source>
</evidence>
<dbReference type="EMBL" id="MU806205">
    <property type="protein sequence ID" value="KAJ3838065.1"/>
    <property type="molecule type" value="Genomic_DNA"/>
</dbReference>
<feature type="region of interest" description="Disordered" evidence="1">
    <location>
        <begin position="327"/>
        <end position="367"/>
    </location>
</feature>
<keyword evidence="4" id="KW-1185">Reference proteome</keyword>
<comment type="caution">
    <text evidence="3">The sequence shown here is derived from an EMBL/GenBank/DDBJ whole genome shotgun (WGS) entry which is preliminary data.</text>
</comment>
<protein>
    <submittedName>
        <fullName evidence="3">Uncharacterized protein</fullName>
    </submittedName>
</protein>
<gene>
    <name evidence="3" type="ORF">F5878DRAFT_189070</name>
</gene>
<proteinExistence type="predicted"/>
<organism evidence="3 4">
    <name type="scientific">Lentinula raphanica</name>
    <dbReference type="NCBI Taxonomy" id="153919"/>
    <lineage>
        <taxon>Eukaryota</taxon>
        <taxon>Fungi</taxon>
        <taxon>Dikarya</taxon>
        <taxon>Basidiomycota</taxon>
        <taxon>Agaricomycotina</taxon>
        <taxon>Agaricomycetes</taxon>
        <taxon>Agaricomycetidae</taxon>
        <taxon>Agaricales</taxon>
        <taxon>Marasmiineae</taxon>
        <taxon>Omphalotaceae</taxon>
        <taxon>Lentinula</taxon>
    </lineage>
</organism>
<keyword evidence="2" id="KW-0732">Signal</keyword>
<dbReference type="AlphaFoldDB" id="A0AA38UEG2"/>
<sequence length="367" mass="41185">MGLHISSPRSSLRPFVIVSLAVCLLSLSTVAIARPLNYPEEPQAGSEIEGHVIVLSEVVTFSNDKHEDTVGTGAVFLNIGPEHLHIMGPTALTAQSFVSRKIIGHVSYVKGKGDAVFTQARTRALEFAYPLELGSINYWRYLRNALGLLCSHSLFMDQTLETFNTEMNKALSIVAGQEIILIEYVTLQQRHPSGELALSIGGTTIFLTKPIDPETRFSRQHTIGKIQEDAKPVDLEKLYHYAATHTQFQDENTDLLKTWQMVEEEWRKDADISHKPSTQDLTKWRFAEGIMNALSAEHSIGQSTLTTWQKTRTDCINVYLNYVEGSKNRSRERAARNKGSPAGSFTINRRPQIHLPSSKRQKYMTDS</sequence>
<feature type="signal peptide" evidence="2">
    <location>
        <begin position="1"/>
        <end position="33"/>
    </location>
</feature>
<evidence type="ECO:0000256" key="2">
    <source>
        <dbReference type="SAM" id="SignalP"/>
    </source>
</evidence>
<evidence type="ECO:0000313" key="3">
    <source>
        <dbReference type="EMBL" id="KAJ3838065.1"/>
    </source>
</evidence>
<feature type="compositionally biased region" description="Basic residues" evidence="1">
    <location>
        <begin position="357"/>
        <end position="367"/>
    </location>
</feature>
<name>A0AA38UEG2_9AGAR</name>